<organism evidence="7 8">
    <name type="scientific">Aquicella lusitana</name>
    <dbReference type="NCBI Taxonomy" id="254246"/>
    <lineage>
        <taxon>Bacteria</taxon>
        <taxon>Pseudomonadati</taxon>
        <taxon>Pseudomonadota</taxon>
        <taxon>Gammaproteobacteria</taxon>
        <taxon>Legionellales</taxon>
        <taxon>Coxiellaceae</taxon>
        <taxon>Aquicella</taxon>
    </lineage>
</organism>
<keyword evidence="5 6" id="KW-0472">Membrane</keyword>
<proteinExistence type="inferred from homology"/>
<gene>
    <name evidence="7" type="ORF">C8D86_10735</name>
</gene>
<evidence type="ECO:0000256" key="4">
    <source>
        <dbReference type="ARBA" id="ARBA00022989"/>
    </source>
</evidence>
<accession>A0A370GNB0</accession>
<feature type="transmembrane region" description="Helical" evidence="6">
    <location>
        <begin position="53"/>
        <end position="78"/>
    </location>
</feature>
<sequence>MHRIISNQAFYIFITALLILVVYLLAPILSPFLLGALLAYLTDPLVKRLEKYGVPHLASVVIIFGLLILAILLMILMLTPLIQQQINEFIAALPQIMNWVETTLMPIARQLVYTGSFKATLSSSLPKAGWIFDTVIKSGFTLVEWAVNIVLTPIVTFYLLRDWDLVRQNIKETLPKQIRPTIVTLAAECDEVLGAFFRGQLLVMLSLCFIYGIGLTLIGLQVGLIIGIVGGLLSIVPYLGSFFVVITASIAALVQYGDWHAVLWVLAVFAVGQTIESYFLTPYLVGERIGLHPVAVIFSVMAGGTLFDFFGVLVALPAAALIKVLFRFIRHQYHF</sequence>
<dbReference type="EMBL" id="QQAX01000007">
    <property type="protein sequence ID" value="RDI45157.1"/>
    <property type="molecule type" value="Genomic_DNA"/>
</dbReference>
<dbReference type="RefSeq" id="WP_114834026.1">
    <property type="nucleotide sequence ID" value="NZ_LR699114.1"/>
</dbReference>
<feature type="transmembrane region" description="Helical" evidence="6">
    <location>
        <begin position="261"/>
        <end position="281"/>
    </location>
</feature>
<dbReference type="AlphaFoldDB" id="A0A370GNB0"/>
<dbReference type="PANTHER" id="PTHR21716:SF64">
    <property type="entry name" value="AI-2 TRANSPORT PROTEIN TQSA"/>
    <property type="match status" value="1"/>
</dbReference>
<feature type="transmembrane region" description="Helical" evidence="6">
    <location>
        <begin position="12"/>
        <end position="41"/>
    </location>
</feature>
<evidence type="ECO:0000256" key="1">
    <source>
        <dbReference type="ARBA" id="ARBA00004141"/>
    </source>
</evidence>
<dbReference type="Proteomes" id="UP000254720">
    <property type="component" value="Unassembled WGS sequence"/>
</dbReference>
<keyword evidence="8" id="KW-1185">Reference proteome</keyword>
<keyword evidence="4 6" id="KW-1133">Transmembrane helix</keyword>
<evidence type="ECO:0000256" key="6">
    <source>
        <dbReference type="SAM" id="Phobius"/>
    </source>
</evidence>
<dbReference type="Pfam" id="PF01594">
    <property type="entry name" value="AI-2E_transport"/>
    <property type="match status" value="1"/>
</dbReference>
<evidence type="ECO:0000256" key="3">
    <source>
        <dbReference type="ARBA" id="ARBA00022692"/>
    </source>
</evidence>
<evidence type="ECO:0000313" key="8">
    <source>
        <dbReference type="Proteomes" id="UP000254720"/>
    </source>
</evidence>
<evidence type="ECO:0000313" key="7">
    <source>
        <dbReference type="EMBL" id="RDI45157.1"/>
    </source>
</evidence>
<keyword evidence="3 6" id="KW-0812">Transmembrane</keyword>
<dbReference type="GO" id="GO:0055085">
    <property type="term" value="P:transmembrane transport"/>
    <property type="evidence" value="ECO:0007669"/>
    <property type="project" value="TreeGrafter"/>
</dbReference>
<dbReference type="PANTHER" id="PTHR21716">
    <property type="entry name" value="TRANSMEMBRANE PROTEIN"/>
    <property type="match status" value="1"/>
</dbReference>
<comment type="subcellular location">
    <subcellularLocation>
        <location evidence="1">Membrane</location>
        <topology evidence="1">Multi-pass membrane protein</topology>
    </subcellularLocation>
</comment>
<dbReference type="InterPro" id="IPR002549">
    <property type="entry name" value="AI-2E-like"/>
</dbReference>
<evidence type="ECO:0000256" key="5">
    <source>
        <dbReference type="ARBA" id="ARBA00023136"/>
    </source>
</evidence>
<protein>
    <submittedName>
        <fullName evidence="7">Putative PurR-regulated permease PerM</fullName>
    </submittedName>
</protein>
<comment type="similarity">
    <text evidence="2">Belongs to the autoinducer-2 exporter (AI-2E) (TC 2.A.86) family.</text>
</comment>
<dbReference type="GO" id="GO:0016020">
    <property type="term" value="C:membrane"/>
    <property type="evidence" value="ECO:0007669"/>
    <property type="project" value="UniProtKB-SubCell"/>
</dbReference>
<reference evidence="7 8" key="1">
    <citation type="submission" date="2018-07" db="EMBL/GenBank/DDBJ databases">
        <title>Genomic Encyclopedia of Type Strains, Phase IV (KMG-IV): sequencing the most valuable type-strain genomes for metagenomic binning, comparative biology and taxonomic classification.</title>
        <authorList>
            <person name="Goeker M."/>
        </authorList>
    </citation>
    <scope>NUCLEOTIDE SEQUENCE [LARGE SCALE GENOMIC DNA]</scope>
    <source>
        <strain evidence="7 8">DSM 16500</strain>
    </source>
</reference>
<dbReference type="OrthoDB" id="5792512at2"/>
<feature type="transmembrane region" description="Helical" evidence="6">
    <location>
        <begin position="201"/>
        <end position="229"/>
    </location>
</feature>
<name>A0A370GNB0_9COXI</name>
<feature type="transmembrane region" description="Helical" evidence="6">
    <location>
        <begin position="235"/>
        <end position="254"/>
    </location>
</feature>
<feature type="transmembrane region" description="Helical" evidence="6">
    <location>
        <begin position="293"/>
        <end position="326"/>
    </location>
</feature>
<comment type="caution">
    <text evidence="7">The sequence shown here is derived from an EMBL/GenBank/DDBJ whole genome shotgun (WGS) entry which is preliminary data.</text>
</comment>
<evidence type="ECO:0000256" key="2">
    <source>
        <dbReference type="ARBA" id="ARBA00009773"/>
    </source>
</evidence>